<evidence type="ECO:0000313" key="1">
    <source>
        <dbReference type="EMBL" id="MPC71401.1"/>
    </source>
</evidence>
<keyword evidence="2" id="KW-1185">Reference proteome</keyword>
<evidence type="ECO:0000313" key="2">
    <source>
        <dbReference type="Proteomes" id="UP000324222"/>
    </source>
</evidence>
<name>A0A5B7HF73_PORTR</name>
<proteinExistence type="predicted"/>
<dbReference type="EMBL" id="VSRR010032818">
    <property type="protein sequence ID" value="MPC71401.1"/>
    <property type="molecule type" value="Genomic_DNA"/>
</dbReference>
<protein>
    <submittedName>
        <fullName evidence="1">Uncharacterized protein</fullName>
    </submittedName>
</protein>
<dbReference type="Proteomes" id="UP000324222">
    <property type="component" value="Unassembled WGS sequence"/>
</dbReference>
<organism evidence="1 2">
    <name type="scientific">Portunus trituberculatus</name>
    <name type="common">Swimming crab</name>
    <name type="synonym">Neptunus trituberculatus</name>
    <dbReference type="NCBI Taxonomy" id="210409"/>
    <lineage>
        <taxon>Eukaryota</taxon>
        <taxon>Metazoa</taxon>
        <taxon>Ecdysozoa</taxon>
        <taxon>Arthropoda</taxon>
        <taxon>Crustacea</taxon>
        <taxon>Multicrustacea</taxon>
        <taxon>Malacostraca</taxon>
        <taxon>Eumalacostraca</taxon>
        <taxon>Eucarida</taxon>
        <taxon>Decapoda</taxon>
        <taxon>Pleocyemata</taxon>
        <taxon>Brachyura</taxon>
        <taxon>Eubrachyura</taxon>
        <taxon>Portunoidea</taxon>
        <taxon>Portunidae</taxon>
        <taxon>Portuninae</taxon>
        <taxon>Portunus</taxon>
    </lineage>
</organism>
<accession>A0A5B7HF73</accession>
<sequence>MCSLWPPSGAPRAVPLSRQPTSLFSLLVASGTQYQGSLQLRWTRTLAALAQSRFVLLDFSRCSLVVGLGVVPSLE</sequence>
<reference evidence="1 2" key="1">
    <citation type="submission" date="2019-05" db="EMBL/GenBank/DDBJ databases">
        <title>Another draft genome of Portunus trituberculatus and its Hox gene families provides insights of decapod evolution.</title>
        <authorList>
            <person name="Jeong J.-H."/>
            <person name="Song I."/>
            <person name="Kim S."/>
            <person name="Choi T."/>
            <person name="Kim D."/>
            <person name="Ryu S."/>
            <person name="Kim W."/>
        </authorList>
    </citation>
    <scope>NUCLEOTIDE SEQUENCE [LARGE SCALE GENOMIC DNA]</scope>
    <source>
        <tissue evidence="1">Muscle</tissue>
    </source>
</reference>
<gene>
    <name evidence="1" type="ORF">E2C01_065679</name>
</gene>
<comment type="caution">
    <text evidence="1">The sequence shown here is derived from an EMBL/GenBank/DDBJ whole genome shotgun (WGS) entry which is preliminary data.</text>
</comment>
<dbReference type="AlphaFoldDB" id="A0A5B7HF73"/>